<proteinExistence type="predicted"/>
<evidence type="ECO:0008006" key="3">
    <source>
        <dbReference type="Google" id="ProtNLM"/>
    </source>
</evidence>
<accession>A0A8T0DJD9</accession>
<organism evidence="1 2">
    <name type="scientific">Paragonimus westermani</name>
    <dbReference type="NCBI Taxonomy" id="34504"/>
    <lineage>
        <taxon>Eukaryota</taxon>
        <taxon>Metazoa</taxon>
        <taxon>Spiralia</taxon>
        <taxon>Lophotrochozoa</taxon>
        <taxon>Platyhelminthes</taxon>
        <taxon>Trematoda</taxon>
        <taxon>Digenea</taxon>
        <taxon>Plagiorchiida</taxon>
        <taxon>Troglotremata</taxon>
        <taxon>Troglotrematidae</taxon>
        <taxon>Paragonimus</taxon>
    </lineage>
</organism>
<keyword evidence="2" id="KW-1185">Reference proteome</keyword>
<dbReference type="Proteomes" id="UP000699462">
    <property type="component" value="Unassembled WGS sequence"/>
</dbReference>
<dbReference type="OrthoDB" id="6222038at2759"/>
<protein>
    <recommendedName>
        <fullName evidence="3">Apple domain-containing protein</fullName>
    </recommendedName>
</protein>
<gene>
    <name evidence="1" type="ORF">P879_03179</name>
</gene>
<sequence length="262" mass="29799">MERHITSLTTLSFAFTLISLKIGYTATFSCPAGLLAISNKLCVLRVEESVNYCEAHRICYREGLRRGLRMFLMGKNVDILGNDVRDVVLRIYGIHALLQNMKSLQPGWMYSDPGCSVCVSARGTTFWRDGEPNGRGKERVVMCNYEGCVDVAQHNATGPFVCEVSNHPMPNRWTATRYLTDWPVKITDPFMPDHRNQGCFRTLKVSSILLCSLKCQITDVCRSFYYNSQGGHCYLTLYVDSRLPRSMMIAQGTWVRYAKPDY</sequence>
<reference evidence="1 2" key="1">
    <citation type="submission" date="2019-07" db="EMBL/GenBank/DDBJ databases">
        <title>Annotation for the trematode Paragonimus westermani.</title>
        <authorList>
            <person name="Choi Y.-J."/>
        </authorList>
    </citation>
    <scope>NUCLEOTIDE SEQUENCE [LARGE SCALE GENOMIC DNA]</scope>
    <source>
        <strain evidence="1">180907_Pwestermani</strain>
    </source>
</reference>
<dbReference type="SUPFAM" id="SSF57414">
    <property type="entry name" value="Hairpin loop containing domain-like"/>
    <property type="match status" value="1"/>
</dbReference>
<dbReference type="EMBL" id="JTDF01003838">
    <property type="protein sequence ID" value="KAF8567446.1"/>
    <property type="molecule type" value="Genomic_DNA"/>
</dbReference>
<evidence type="ECO:0000313" key="2">
    <source>
        <dbReference type="Proteomes" id="UP000699462"/>
    </source>
</evidence>
<comment type="caution">
    <text evidence="1">The sequence shown here is derived from an EMBL/GenBank/DDBJ whole genome shotgun (WGS) entry which is preliminary data.</text>
</comment>
<dbReference type="AlphaFoldDB" id="A0A8T0DJD9"/>
<name>A0A8T0DJD9_9TREM</name>
<dbReference type="SUPFAM" id="SSF56436">
    <property type="entry name" value="C-type lectin-like"/>
    <property type="match status" value="1"/>
</dbReference>
<dbReference type="InterPro" id="IPR016187">
    <property type="entry name" value="CTDL_fold"/>
</dbReference>
<evidence type="ECO:0000313" key="1">
    <source>
        <dbReference type="EMBL" id="KAF8567446.1"/>
    </source>
</evidence>
<dbReference type="Gene3D" id="3.50.4.10">
    <property type="entry name" value="Hepatocyte Growth Factor"/>
    <property type="match status" value="1"/>
</dbReference>